<keyword evidence="10" id="KW-1185">Reference proteome</keyword>
<reference evidence="7 10" key="1">
    <citation type="submission" date="2024-01" db="EMBL/GenBank/DDBJ databases">
        <title>Aequorivita flavus sp. nov., isolated from deep-sea sediment.</title>
        <authorList>
            <person name="Chen X."/>
        </authorList>
    </citation>
    <scope>NUCLEOTIDE SEQUENCE</scope>
    <source>
        <strain evidence="7">MCCC 1A16923</strain>
        <strain evidence="8 10">MCCC 1A16935</strain>
    </source>
</reference>
<dbReference type="Gene3D" id="1.10.1740.10">
    <property type="match status" value="1"/>
</dbReference>
<dbReference type="SUPFAM" id="SSF88659">
    <property type="entry name" value="Sigma3 and sigma4 domains of RNA polymerase sigma factors"/>
    <property type="match status" value="1"/>
</dbReference>
<comment type="caution">
    <text evidence="7">The sequence shown here is derived from an EMBL/GenBank/DDBJ whole genome shotgun (WGS) entry which is preliminary data.</text>
</comment>
<evidence type="ECO:0000256" key="3">
    <source>
        <dbReference type="ARBA" id="ARBA00023082"/>
    </source>
</evidence>
<dbReference type="InterPro" id="IPR036388">
    <property type="entry name" value="WH-like_DNA-bd_sf"/>
</dbReference>
<dbReference type="RefSeq" id="WP_342687089.1">
    <property type="nucleotide sequence ID" value="NZ_JAZBJM010000003.1"/>
</dbReference>
<feature type="domain" description="RNA polymerase sigma-70 region 2" evidence="6">
    <location>
        <begin position="37"/>
        <end position="94"/>
    </location>
</feature>
<dbReference type="InterPro" id="IPR013324">
    <property type="entry name" value="RNA_pol_sigma_r3/r4-like"/>
</dbReference>
<gene>
    <name evidence="8" type="ORF">VZD24_05805</name>
    <name evidence="7" type="ORF">VZD85_06765</name>
</gene>
<accession>A0AB35YTR0</accession>
<keyword evidence="5" id="KW-0804">Transcription</keyword>
<dbReference type="InterPro" id="IPR014284">
    <property type="entry name" value="RNA_pol_sigma-70_dom"/>
</dbReference>
<dbReference type="EMBL" id="JBANCF010000003">
    <property type="protein sequence ID" value="MEM0573020.1"/>
    <property type="molecule type" value="Genomic_DNA"/>
</dbReference>
<keyword evidence="3" id="KW-0731">Sigma factor</keyword>
<evidence type="ECO:0000259" key="6">
    <source>
        <dbReference type="Pfam" id="PF04542"/>
    </source>
</evidence>
<dbReference type="InterPro" id="IPR039425">
    <property type="entry name" value="RNA_pol_sigma-70-like"/>
</dbReference>
<keyword evidence="2" id="KW-0805">Transcription regulation</keyword>
<dbReference type="NCBIfam" id="TIGR02937">
    <property type="entry name" value="sigma70-ECF"/>
    <property type="match status" value="1"/>
</dbReference>
<keyword evidence="4" id="KW-0238">DNA-binding</keyword>
<evidence type="ECO:0000256" key="2">
    <source>
        <dbReference type="ARBA" id="ARBA00023015"/>
    </source>
</evidence>
<evidence type="ECO:0000313" key="10">
    <source>
        <dbReference type="Proteomes" id="UP001390963"/>
    </source>
</evidence>
<evidence type="ECO:0000256" key="4">
    <source>
        <dbReference type="ARBA" id="ARBA00023125"/>
    </source>
</evidence>
<protein>
    <submittedName>
        <fullName evidence="7">Sigma-70 family RNA polymerase sigma factor</fullName>
    </submittedName>
</protein>
<evidence type="ECO:0000256" key="1">
    <source>
        <dbReference type="ARBA" id="ARBA00010641"/>
    </source>
</evidence>
<dbReference type="GO" id="GO:0016987">
    <property type="term" value="F:sigma factor activity"/>
    <property type="evidence" value="ECO:0007669"/>
    <property type="project" value="UniProtKB-KW"/>
</dbReference>
<dbReference type="EMBL" id="JAZBJM010000003">
    <property type="protein sequence ID" value="MEM0518048.1"/>
    <property type="molecule type" value="Genomic_DNA"/>
</dbReference>
<dbReference type="Gene3D" id="1.10.10.10">
    <property type="entry name" value="Winged helix-like DNA-binding domain superfamily/Winged helix DNA-binding domain"/>
    <property type="match status" value="1"/>
</dbReference>
<dbReference type="Proteomes" id="UP001388259">
    <property type="component" value="Unassembled WGS sequence"/>
</dbReference>
<organism evidence="7 9">
    <name type="scientific">Aequorivita flava</name>
    <dbReference type="NCBI Taxonomy" id="3114371"/>
    <lineage>
        <taxon>Bacteria</taxon>
        <taxon>Pseudomonadati</taxon>
        <taxon>Bacteroidota</taxon>
        <taxon>Flavobacteriia</taxon>
        <taxon>Flavobacteriales</taxon>
        <taxon>Flavobacteriaceae</taxon>
        <taxon>Aequorivita</taxon>
    </lineage>
</organism>
<dbReference type="GO" id="GO:0006352">
    <property type="term" value="P:DNA-templated transcription initiation"/>
    <property type="evidence" value="ECO:0007669"/>
    <property type="project" value="InterPro"/>
</dbReference>
<dbReference type="InterPro" id="IPR013325">
    <property type="entry name" value="RNA_pol_sigma_r2"/>
</dbReference>
<evidence type="ECO:0000313" key="7">
    <source>
        <dbReference type="EMBL" id="MEM0518048.1"/>
    </source>
</evidence>
<name>A0AB35YTR0_9FLAO</name>
<dbReference type="AlphaFoldDB" id="A0AB35YTR0"/>
<dbReference type="PANTHER" id="PTHR43133">
    <property type="entry name" value="RNA POLYMERASE ECF-TYPE SIGMA FACTO"/>
    <property type="match status" value="1"/>
</dbReference>
<evidence type="ECO:0000256" key="5">
    <source>
        <dbReference type="ARBA" id="ARBA00023163"/>
    </source>
</evidence>
<sequence>MEDTLTQGKFKLLDAFLNNEEATIREFYIAEYPKTKYYILKNGGTIDKAKDIFQEAYFVCWKKLNSRKFKPKNEKEIEAYLFTIARNKWIDQTRILAKRKTTSINDKMYQLATEDIQASDLDKKDKQLTITLAAFENLGQGCRELLTQFYFHKMSLRNIAENLNIEEASAKNKKYRCIQKLKELALGKNHDLKSKMKK</sequence>
<proteinExistence type="inferred from homology"/>
<dbReference type="Proteomes" id="UP001390963">
    <property type="component" value="Unassembled WGS sequence"/>
</dbReference>
<dbReference type="GO" id="GO:0003677">
    <property type="term" value="F:DNA binding"/>
    <property type="evidence" value="ECO:0007669"/>
    <property type="project" value="UniProtKB-KW"/>
</dbReference>
<dbReference type="SUPFAM" id="SSF88946">
    <property type="entry name" value="Sigma2 domain of RNA polymerase sigma factors"/>
    <property type="match status" value="1"/>
</dbReference>
<comment type="similarity">
    <text evidence="1">Belongs to the sigma-70 factor family. ECF subfamily.</text>
</comment>
<dbReference type="Pfam" id="PF04542">
    <property type="entry name" value="Sigma70_r2"/>
    <property type="match status" value="1"/>
</dbReference>
<evidence type="ECO:0000313" key="9">
    <source>
        <dbReference type="Proteomes" id="UP001388259"/>
    </source>
</evidence>
<evidence type="ECO:0000313" key="8">
    <source>
        <dbReference type="EMBL" id="MEM0573020.1"/>
    </source>
</evidence>
<dbReference type="PANTHER" id="PTHR43133:SF8">
    <property type="entry name" value="RNA POLYMERASE SIGMA FACTOR HI_1459-RELATED"/>
    <property type="match status" value="1"/>
</dbReference>
<dbReference type="InterPro" id="IPR007627">
    <property type="entry name" value="RNA_pol_sigma70_r2"/>
</dbReference>